<dbReference type="SMART" id="SM00320">
    <property type="entry name" value="WD40"/>
    <property type="match status" value="6"/>
</dbReference>
<evidence type="ECO:0000256" key="1">
    <source>
        <dbReference type="ARBA" id="ARBA00004604"/>
    </source>
</evidence>
<evidence type="ECO:0000256" key="6">
    <source>
        <dbReference type="ARBA" id="ARBA00023242"/>
    </source>
</evidence>
<evidence type="ECO:0000313" key="10">
    <source>
        <dbReference type="EMBL" id="OAF68626.1"/>
    </source>
</evidence>
<feature type="repeat" description="WD" evidence="7">
    <location>
        <begin position="566"/>
        <end position="597"/>
    </location>
</feature>
<keyword evidence="3" id="KW-0698">rRNA processing</keyword>
<evidence type="ECO:0000256" key="5">
    <source>
        <dbReference type="ARBA" id="ARBA00022737"/>
    </source>
</evidence>
<keyword evidence="4 7" id="KW-0853">WD repeat</keyword>
<comment type="caution">
    <text evidence="10">The sequence shown here is derived from an EMBL/GenBank/DDBJ whole genome shotgun (WGS) entry which is preliminary data.</text>
</comment>
<evidence type="ECO:0000259" key="9">
    <source>
        <dbReference type="SMART" id="SM01035"/>
    </source>
</evidence>
<dbReference type="PANTHER" id="PTHR17605:SF0">
    <property type="entry name" value="RIBOSOME BIOGENESIS PROTEIN BOP1"/>
    <property type="match status" value="1"/>
</dbReference>
<evidence type="ECO:0000256" key="8">
    <source>
        <dbReference type="SAM" id="MobiDB-lite"/>
    </source>
</evidence>
<dbReference type="SMART" id="SM01035">
    <property type="entry name" value="BOP1NT"/>
    <property type="match status" value="1"/>
</dbReference>
<sequence>MHGKNSISLMDMNMEMHNKCGIDKMSDDEADIKTTIGNVPISWYRDLPHIGYDFSGSKIFKPKSLNIIDQYLKKSDDPDYNRTIKSELTSSDVVLSRNDCNLIKNIASNQFVPGYNPYQPWVDIFSHETFKTSLFAAYPPKSHFTPPKWESIKVSKLVHAIKTGKIKTTVQLESERAKITKGKINNWCLLDVKPTLLWSDDNSVAAKSRDRLPAPPLDPPTHADSYRPPSEFQDPNIQYPKCLRHQNSNYDKLVKARFERCNSLYLYSRKRQLIIPKTFNADSLLPKLPPISSLRPFPHRLAIEYIGHIIDVTTVSISPCGQWLASGSSNGTVKIWDIITSRCCLTLNLSLTKSEQISAIKWNPVKSIILISTQSCIYLISHSFADNAIIQETKQFINDAKSNIDNYEFLNGYLWTLKDITHSCNECTFEVQCIVVTVNEVVLLDVDFHRNGDYFLSVCKTSERSKATVIHRLSGLKSQLPFNKIKATIISAKFHPNKPILIASSRRFVYMFNMKTQSFLKRYSTNLKWTCAFSVHANGNHVAVCGLDKKISWLDCEVSTKPFRTLRVHKRSVRSIHLHQKRPLMASGSDDGSVIIYHSKVSPNDYSEPIIIPLKVIHAESKVKACQFHKTAPWIFAGCFNGKVILYS</sequence>
<name>A0A177B319_9BILA</name>
<dbReference type="Pfam" id="PF08145">
    <property type="entry name" value="BOP1NT"/>
    <property type="match status" value="1"/>
</dbReference>
<dbReference type="GO" id="GO:0030687">
    <property type="term" value="C:preribosome, large subunit precursor"/>
    <property type="evidence" value="ECO:0007669"/>
    <property type="project" value="TreeGrafter"/>
</dbReference>
<feature type="repeat" description="WD" evidence="7">
    <location>
        <begin position="305"/>
        <end position="346"/>
    </location>
</feature>
<protein>
    <recommendedName>
        <fullName evidence="9">BOP1 N-terminal domain-containing protein</fullName>
    </recommendedName>
</protein>
<keyword evidence="11" id="KW-1185">Reference proteome</keyword>
<dbReference type="InterPro" id="IPR001680">
    <property type="entry name" value="WD40_rpt"/>
</dbReference>
<accession>A0A177B319</accession>
<evidence type="ECO:0000256" key="4">
    <source>
        <dbReference type="ARBA" id="ARBA00022574"/>
    </source>
</evidence>
<dbReference type="PROSITE" id="PS50082">
    <property type="entry name" value="WD_REPEATS_2"/>
    <property type="match status" value="2"/>
</dbReference>
<evidence type="ECO:0000256" key="3">
    <source>
        <dbReference type="ARBA" id="ARBA00022552"/>
    </source>
</evidence>
<keyword evidence="5" id="KW-0677">Repeat</keyword>
<keyword evidence="6" id="KW-0539">Nucleus</keyword>
<comment type="subcellular location">
    <subcellularLocation>
        <location evidence="1">Nucleus</location>
        <location evidence="1">Nucleolus</location>
    </subcellularLocation>
</comment>
<dbReference type="OrthoDB" id="5571054at2759"/>
<gene>
    <name evidence="10" type="ORF">A3Q56_03632</name>
</gene>
<proteinExistence type="predicted"/>
<dbReference type="InterPro" id="IPR015943">
    <property type="entry name" value="WD40/YVTN_repeat-like_dom_sf"/>
</dbReference>
<dbReference type="SUPFAM" id="SSF50978">
    <property type="entry name" value="WD40 repeat-like"/>
    <property type="match status" value="1"/>
</dbReference>
<dbReference type="InterPro" id="IPR028598">
    <property type="entry name" value="BOP1/Erb1"/>
</dbReference>
<dbReference type="InterPro" id="IPR036322">
    <property type="entry name" value="WD40_repeat_dom_sf"/>
</dbReference>
<dbReference type="PANTHER" id="PTHR17605">
    <property type="entry name" value="RIBOSOME BIOGENESIS PROTEIN BOP1 BLOCK OF PROLIFERATION 1 PROTEIN"/>
    <property type="match status" value="1"/>
</dbReference>
<evidence type="ECO:0000256" key="2">
    <source>
        <dbReference type="ARBA" id="ARBA00022517"/>
    </source>
</evidence>
<feature type="domain" description="BOP1 N-terminal" evidence="9">
    <location>
        <begin position="44"/>
        <end position="298"/>
    </location>
</feature>
<dbReference type="GO" id="GO:0000463">
    <property type="term" value="P:maturation of LSU-rRNA from tricistronic rRNA transcript (SSU-rRNA, 5.8S rRNA, LSU-rRNA)"/>
    <property type="evidence" value="ECO:0007669"/>
    <property type="project" value="TreeGrafter"/>
</dbReference>
<dbReference type="AlphaFoldDB" id="A0A177B319"/>
<organism evidence="10 11">
    <name type="scientific">Intoshia linei</name>
    <dbReference type="NCBI Taxonomy" id="1819745"/>
    <lineage>
        <taxon>Eukaryota</taxon>
        <taxon>Metazoa</taxon>
        <taxon>Spiralia</taxon>
        <taxon>Lophotrochozoa</taxon>
        <taxon>Mesozoa</taxon>
        <taxon>Orthonectida</taxon>
        <taxon>Rhopaluridae</taxon>
        <taxon>Intoshia</taxon>
    </lineage>
</organism>
<dbReference type="InterPro" id="IPR012953">
    <property type="entry name" value="BOP1_N_dom"/>
</dbReference>
<dbReference type="PROSITE" id="PS00678">
    <property type="entry name" value="WD_REPEATS_1"/>
    <property type="match status" value="1"/>
</dbReference>
<dbReference type="EMBL" id="LWCA01000414">
    <property type="protein sequence ID" value="OAF68626.1"/>
    <property type="molecule type" value="Genomic_DNA"/>
</dbReference>
<dbReference type="Pfam" id="PF00400">
    <property type="entry name" value="WD40"/>
    <property type="match status" value="3"/>
</dbReference>
<dbReference type="Proteomes" id="UP000078046">
    <property type="component" value="Unassembled WGS sequence"/>
</dbReference>
<feature type="region of interest" description="Disordered" evidence="8">
    <location>
        <begin position="207"/>
        <end position="230"/>
    </location>
</feature>
<dbReference type="GO" id="GO:0043021">
    <property type="term" value="F:ribonucleoprotein complex binding"/>
    <property type="evidence" value="ECO:0007669"/>
    <property type="project" value="TreeGrafter"/>
</dbReference>
<evidence type="ECO:0000313" key="11">
    <source>
        <dbReference type="Proteomes" id="UP000078046"/>
    </source>
</evidence>
<keyword evidence="2" id="KW-0690">Ribosome biogenesis</keyword>
<dbReference type="GO" id="GO:0070545">
    <property type="term" value="C:PeBoW complex"/>
    <property type="evidence" value="ECO:0007669"/>
    <property type="project" value="TreeGrafter"/>
</dbReference>
<dbReference type="Gene3D" id="2.130.10.10">
    <property type="entry name" value="YVTN repeat-like/Quinoprotein amine dehydrogenase"/>
    <property type="match status" value="1"/>
</dbReference>
<dbReference type="PROSITE" id="PS50294">
    <property type="entry name" value="WD_REPEATS_REGION"/>
    <property type="match status" value="1"/>
</dbReference>
<reference evidence="10 11" key="1">
    <citation type="submission" date="2016-04" db="EMBL/GenBank/DDBJ databases">
        <title>The genome of Intoshia linei affirms orthonectids as highly simplified spiralians.</title>
        <authorList>
            <person name="Mikhailov K.V."/>
            <person name="Slusarev G.S."/>
            <person name="Nikitin M.A."/>
            <person name="Logacheva M.D."/>
            <person name="Penin A."/>
            <person name="Aleoshin V."/>
            <person name="Panchin Y.V."/>
        </authorList>
    </citation>
    <scope>NUCLEOTIDE SEQUENCE [LARGE SCALE GENOMIC DNA]</scope>
    <source>
        <strain evidence="10">Intl2013</strain>
        <tissue evidence="10">Whole animal</tissue>
    </source>
</reference>
<dbReference type="InterPro" id="IPR019775">
    <property type="entry name" value="WD40_repeat_CS"/>
</dbReference>
<evidence type="ECO:0000256" key="7">
    <source>
        <dbReference type="PROSITE-ProRule" id="PRU00221"/>
    </source>
</evidence>